<dbReference type="InterPro" id="IPR046670">
    <property type="entry name" value="DUF6540"/>
</dbReference>
<comment type="caution">
    <text evidence="1">The sequence shown here is derived from an EMBL/GenBank/DDBJ whole genome shotgun (WGS) entry which is preliminary data.</text>
</comment>
<sequence length="133" mass="15096">MPTTVYIAIYQISDKRDPNHWALFLHNSQSGDVILQVSDDKGGVGYYVETPIYNKQPQRSGRHETSIEVGTINSDDHDSAIAALQATPVDNDSTTWNCQSWVMEALEALEETDMFRWNQAGKAEALSRRQHWQ</sequence>
<protein>
    <submittedName>
        <fullName evidence="1">Uncharacterized protein</fullName>
    </submittedName>
</protein>
<reference evidence="1" key="1">
    <citation type="submission" date="2021-03" db="EMBL/GenBank/DDBJ databases">
        <title>Revisited historic fungal species revealed as producer of novel bioactive compounds through whole genome sequencing and comparative genomics.</title>
        <authorList>
            <person name="Vignolle G.A."/>
            <person name="Hochenegger N."/>
            <person name="Mach R.L."/>
            <person name="Mach-Aigner A.R."/>
            <person name="Javad Rahimi M."/>
            <person name="Salim K.A."/>
            <person name="Chan C.M."/>
            <person name="Lim L.B.L."/>
            <person name="Cai F."/>
            <person name="Druzhinina I.S."/>
            <person name="U'Ren J.M."/>
            <person name="Derntl C."/>
        </authorList>
    </citation>
    <scope>NUCLEOTIDE SEQUENCE</scope>
    <source>
        <strain evidence="1">TUCIM 5799</strain>
    </source>
</reference>
<dbReference type="EMBL" id="JAFIMR010000044">
    <property type="protein sequence ID" value="KAI1856408.1"/>
    <property type="molecule type" value="Genomic_DNA"/>
</dbReference>
<proteinExistence type="predicted"/>
<gene>
    <name evidence="1" type="ORF">JX265_011655</name>
</gene>
<keyword evidence="2" id="KW-1185">Reference proteome</keyword>
<dbReference type="Proteomes" id="UP000829685">
    <property type="component" value="Unassembled WGS sequence"/>
</dbReference>
<evidence type="ECO:0000313" key="1">
    <source>
        <dbReference type="EMBL" id="KAI1856408.1"/>
    </source>
</evidence>
<name>A0A9P9WC00_9PEZI</name>
<dbReference type="AlphaFoldDB" id="A0A9P9WC00"/>
<evidence type="ECO:0000313" key="2">
    <source>
        <dbReference type="Proteomes" id="UP000829685"/>
    </source>
</evidence>
<dbReference type="Pfam" id="PF20174">
    <property type="entry name" value="DUF6540"/>
    <property type="match status" value="1"/>
</dbReference>
<accession>A0A9P9WC00</accession>
<organism evidence="1 2">
    <name type="scientific">Neoarthrinium moseri</name>
    <dbReference type="NCBI Taxonomy" id="1658444"/>
    <lineage>
        <taxon>Eukaryota</taxon>
        <taxon>Fungi</taxon>
        <taxon>Dikarya</taxon>
        <taxon>Ascomycota</taxon>
        <taxon>Pezizomycotina</taxon>
        <taxon>Sordariomycetes</taxon>
        <taxon>Xylariomycetidae</taxon>
        <taxon>Amphisphaeriales</taxon>
        <taxon>Apiosporaceae</taxon>
        <taxon>Neoarthrinium</taxon>
    </lineage>
</organism>